<keyword evidence="3" id="KW-1185">Reference proteome</keyword>
<name>A0A4R2GJH4_9BACT</name>
<accession>A0A4R2GJH4</accession>
<dbReference type="GO" id="GO:0042834">
    <property type="term" value="F:peptidoglycan binding"/>
    <property type="evidence" value="ECO:0007669"/>
    <property type="project" value="InterPro"/>
</dbReference>
<sequence length="315" mass="35087">MIIQHISSLLHNHDCVIVPGLGGFVANHRASVIKEDKNLFLPPAKEIGFNRSLIHNDGLLANCISRSEGISFEEALIAIEDFVSVVRADVAVGKSVDLCDIGSLRGDAIGNILFTPSTTNSFLPEAFGLASFRFEPLDYNHTVKFEREIRVPRALKQKTSRYYWGAVAAMMAGLLFLTTSELKTPELNQEAGFLSLLQPTTVFNNTETQSTEVIEPVEVIQEVQDIYTATNNVKAKANKSFHIIAASFVKQEPAREALQSFIQEGFTNAQILDDEAGKIRIAIESFEHRETAIQKMDSLRNMPHFSSVWVYRSKK</sequence>
<comment type="caution">
    <text evidence="2">The sequence shown here is derived from an EMBL/GenBank/DDBJ whole genome shotgun (WGS) entry which is preliminary data.</text>
</comment>
<evidence type="ECO:0000259" key="1">
    <source>
        <dbReference type="PROSITE" id="PS51724"/>
    </source>
</evidence>
<evidence type="ECO:0000313" key="3">
    <source>
        <dbReference type="Proteomes" id="UP000295221"/>
    </source>
</evidence>
<dbReference type="PROSITE" id="PS51724">
    <property type="entry name" value="SPOR"/>
    <property type="match status" value="1"/>
</dbReference>
<reference evidence="2 3" key="1">
    <citation type="submission" date="2019-03" db="EMBL/GenBank/DDBJ databases">
        <title>Genomic Encyclopedia of Type Strains, Phase IV (KMG-IV): sequencing the most valuable type-strain genomes for metagenomic binning, comparative biology and taxonomic classification.</title>
        <authorList>
            <person name="Goeker M."/>
        </authorList>
    </citation>
    <scope>NUCLEOTIDE SEQUENCE [LARGE SCALE GENOMIC DNA]</scope>
    <source>
        <strain evidence="2 3">DSM 24179</strain>
    </source>
</reference>
<dbReference type="Pfam" id="PF18175">
    <property type="entry name" value="HU-CCDC81_bac_2"/>
    <property type="match status" value="1"/>
</dbReference>
<dbReference type="AlphaFoldDB" id="A0A4R2GJH4"/>
<proteinExistence type="predicted"/>
<dbReference type="Proteomes" id="UP000295221">
    <property type="component" value="Unassembled WGS sequence"/>
</dbReference>
<dbReference type="Pfam" id="PF18174">
    <property type="entry name" value="HU-CCDC81_bac_1"/>
    <property type="match status" value="1"/>
</dbReference>
<dbReference type="InterPro" id="IPR007730">
    <property type="entry name" value="SPOR-like_dom"/>
</dbReference>
<dbReference type="SUPFAM" id="SSF110997">
    <property type="entry name" value="Sporulation related repeat"/>
    <property type="match status" value="1"/>
</dbReference>
<protein>
    <recommendedName>
        <fullName evidence="1">SPOR domain-containing protein</fullName>
    </recommendedName>
</protein>
<dbReference type="EMBL" id="SLWK01000004">
    <property type="protein sequence ID" value="TCO08872.1"/>
    <property type="molecule type" value="Genomic_DNA"/>
</dbReference>
<feature type="domain" description="SPOR" evidence="1">
    <location>
        <begin position="235"/>
        <end position="312"/>
    </location>
</feature>
<gene>
    <name evidence="2" type="ORF">EV194_104183</name>
</gene>
<dbReference type="InterPro" id="IPR040495">
    <property type="entry name" value="HU-CCDC81_bac_1"/>
</dbReference>
<organism evidence="2 3">
    <name type="scientific">Natronoflexus pectinivorans</name>
    <dbReference type="NCBI Taxonomy" id="682526"/>
    <lineage>
        <taxon>Bacteria</taxon>
        <taxon>Pseudomonadati</taxon>
        <taxon>Bacteroidota</taxon>
        <taxon>Bacteroidia</taxon>
        <taxon>Marinilabiliales</taxon>
        <taxon>Marinilabiliaceae</taxon>
        <taxon>Natronoflexus</taxon>
    </lineage>
</organism>
<evidence type="ECO:0000313" key="2">
    <source>
        <dbReference type="EMBL" id="TCO08872.1"/>
    </source>
</evidence>
<dbReference type="InterPro" id="IPR041268">
    <property type="entry name" value="HU-CCDC81_bac_2"/>
</dbReference>
<dbReference type="InterPro" id="IPR036680">
    <property type="entry name" value="SPOR-like_sf"/>
</dbReference>